<accession>A0A6L2PIA1</accession>
<dbReference type="PROSITE" id="PS00133">
    <property type="entry name" value="CARBOXYPEPT_ZN_2"/>
    <property type="match status" value="1"/>
</dbReference>
<dbReference type="PROSITE" id="PS52035">
    <property type="entry name" value="PEPTIDASE_M14"/>
    <property type="match status" value="1"/>
</dbReference>
<dbReference type="PROSITE" id="PS00132">
    <property type="entry name" value="CARBOXYPEPT_ZN_1"/>
    <property type="match status" value="1"/>
</dbReference>
<keyword evidence="5" id="KW-0479">Metal-binding</keyword>
<dbReference type="GO" id="GO:0005615">
    <property type="term" value="C:extracellular space"/>
    <property type="evidence" value="ECO:0007669"/>
    <property type="project" value="TreeGrafter"/>
</dbReference>
<comment type="caution">
    <text evidence="11">The sequence shown here is derived from an EMBL/GenBank/DDBJ whole genome shotgun (WGS) entry which is preliminary data.</text>
</comment>
<evidence type="ECO:0000256" key="5">
    <source>
        <dbReference type="ARBA" id="ARBA00022723"/>
    </source>
</evidence>
<dbReference type="PRINTS" id="PR00765">
    <property type="entry name" value="CRBOXYPTASEA"/>
</dbReference>
<dbReference type="FunFam" id="3.40.630.10:FF:000020">
    <property type="entry name" value="Carboxypeptidase D"/>
    <property type="match status" value="1"/>
</dbReference>
<dbReference type="GO" id="GO:0004181">
    <property type="term" value="F:metallocarboxypeptidase activity"/>
    <property type="evidence" value="ECO:0007669"/>
    <property type="project" value="InterPro"/>
</dbReference>
<feature type="active site" description="Proton donor/acceptor" evidence="9">
    <location>
        <position position="247"/>
    </location>
</feature>
<dbReference type="SUPFAM" id="SSF53187">
    <property type="entry name" value="Zn-dependent exopeptidases"/>
    <property type="match status" value="1"/>
</dbReference>
<gene>
    <name evidence="11" type="ORF">Cfor_06892</name>
</gene>
<dbReference type="InterPro" id="IPR057247">
    <property type="entry name" value="CARBOXYPEPT_ZN_2"/>
</dbReference>
<dbReference type="InterPro" id="IPR008969">
    <property type="entry name" value="CarboxyPept-like_regulatory"/>
</dbReference>
<evidence type="ECO:0000256" key="7">
    <source>
        <dbReference type="ARBA" id="ARBA00022833"/>
    </source>
</evidence>
<dbReference type="AlphaFoldDB" id="A0A6L2PIA1"/>
<keyword evidence="7" id="KW-0862">Zinc</keyword>
<dbReference type="GO" id="GO:0016485">
    <property type="term" value="P:protein processing"/>
    <property type="evidence" value="ECO:0007669"/>
    <property type="project" value="TreeGrafter"/>
</dbReference>
<evidence type="ECO:0000259" key="10">
    <source>
        <dbReference type="PROSITE" id="PS52035"/>
    </source>
</evidence>
<proteinExistence type="inferred from homology"/>
<dbReference type="OrthoDB" id="10249045at2759"/>
<dbReference type="InterPro" id="IPR000834">
    <property type="entry name" value="Peptidase_M14"/>
</dbReference>
<dbReference type="EMBL" id="BLKM01000350">
    <property type="protein sequence ID" value="GFG32124.1"/>
    <property type="molecule type" value="Genomic_DNA"/>
</dbReference>
<dbReference type="Gene3D" id="3.40.630.10">
    <property type="entry name" value="Zn peptidases"/>
    <property type="match status" value="1"/>
</dbReference>
<evidence type="ECO:0000256" key="4">
    <source>
        <dbReference type="ARBA" id="ARBA00022670"/>
    </source>
</evidence>
<dbReference type="FunFam" id="2.60.40.1120:FF:000015">
    <property type="entry name" value="carboxypeptidase D isoform X4"/>
    <property type="match status" value="1"/>
</dbReference>
<evidence type="ECO:0000256" key="3">
    <source>
        <dbReference type="ARBA" id="ARBA00022645"/>
    </source>
</evidence>
<keyword evidence="6" id="KW-0378">Hydrolase</keyword>
<dbReference type="PANTHER" id="PTHR11532">
    <property type="entry name" value="PROTEASE M14 CARBOXYPEPTIDASE"/>
    <property type="match status" value="1"/>
</dbReference>
<feature type="non-terminal residue" evidence="11">
    <location>
        <position position="1"/>
    </location>
</feature>
<evidence type="ECO:0000256" key="8">
    <source>
        <dbReference type="ARBA" id="ARBA00023180"/>
    </source>
</evidence>
<comment type="similarity">
    <text evidence="2 9">Belongs to the peptidase M14 family.</text>
</comment>
<dbReference type="CDD" id="cd03858">
    <property type="entry name" value="M14_CP_N-E_like"/>
    <property type="match status" value="1"/>
</dbReference>
<feature type="domain" description="Peptidase M14" evidence="10">
    <location>
        <begin position="1"/>
        <end position="277"/>
    </location>
</feature>
<evidence type="ECO:0000256" key="1">
    <source>
        <dbReference type="ARBA" id="ARBA00001947"/>
    </source>
</evidence>
<evidence type="ECO:0000256" key="9">
    <source>
        <dbReference type="PROSITE-ProRule" id="PRU01379"/>
    </source>
</evidence>
<dbReference type="SUPFAM" id="SSF49464">
    <property type="entry name" value="Carboxypeptidase regulatory domain-like"/>
    <property type="match status" value="1"/>
</dbReference>
<evidence type="ECO:0000313" key="11">
    <source>
        <dbReference type="EMBL" id="GFG32124.1"/>
    </source>
</evidence>
<evidence type="ECO:0000256" key="6">
    <source>
        <dbReference type="ARBA" id="ARBA00022801"/>
    </source>
</evidence>
<dbReference type="Pfam" id="PF00246">
    <property type="entry name" value="Peptidase_M14"/>
    <property type="match status" value="1"/>
</dbReference>
<dbReference type="CDD" id="cd11308">
    <property type="entry name" value="Peptidase_M14NE-CP-C_like"/>
    <property type="match status" value="1"/>
</dbReference>
<sequence length="407" mass="46162">RDLWVMVVSASPYEHMIGKPDVKYVANMHGNEAVGRELMLHLIHYLVTSYSSDSYIKWLLDNTRIHILPSMNPDGFEVAREGQCDGGQGRYNARGFDLNRNFPDYFKQNNKRGQPETDAVKEWISKIQFVLSGGLHGGALVASYPFDNTPNSSKYHIMICRSFICTIFNLQIFYSSVPSLTPDDDVFKHLALTYSNNHPVMSHGKACKAGTPSFNQGITNGAAWYPLTGGMQDFNYVWYGCMEITLELSCCKYPPASELPKFWEQNRMSLVKFLAEAHRGVHGFVMDENGNPVEKASLKVKSRDVGFQTTKYGEFWRILLPGIYKLEVYADGYLPRELDFMVVEQHPTLLNVTLHPAKRQDGYYRPHHQHGYYHHPQGAPVNKPNENGGILSSISNGFNNFVNNIFG</sequence>
<comment type="cofactor">
    <cofactor evidence="1">
        <name>Zn(2+)</name>
        <dbReference type="ChEBI" id="CHEBI:29105"/>
    </cofactor>
</comment>
<protein>
    <recommendedName>
        <fullName evidence="10">Peptidase M14 domain-containing protein</fullName>
    </recommendedName>
</protein>
<keyword evidence="8" id="KW-0325">Glycoprotein</keyword>
<evidence type="ECO:0000256" key="2">
    <source>
        <dbReference type="ARBA" id="ARBA00005988"/>
    </source>
</evidence>
<name>A0A6L2PIA1_COPFO</name>
<dbReference type="InParanoid" id="A0A6L2PIA1"/>
<dbReference type="Gene3D" id="2.60.40.1120">
    <property type="entry name" value="Carboxypeptidase-like, regulatory domain"/>
    <property type="match status" value="1"/>
</dbReference>
<keyword evidence="12" id="KW-1185">Reference proteome</keyword>
<evidence type="ECO:0000313" key="12">
    <source>
        <dbReference type="Proteomes" id="UP000502823"/>
    </source>
</evidence>
<reference evidence="12" key="1">
    <citation type="submission" date="2020-01" db="EMBL/GenBank/DDBJ databases">
        <title>Draft genome sequence of the Termite Coptotermes fromosanus.</title>
        <authorList>
            <person name="Itakura S."/>
            <person name="Yosikawa Y."/>
            <person name="Umezawa K."/>
        </authorList>
    </citation>
    <scope>NUCLEOTIDE SEQUENCE [LARGE SCALE GENOMIC DNA]</scope>
</reference>
<dbReference type="InterPro" id="IPR057246">
    <property type="entry name" value="CARBOXYPEPT_ZN_1"/>
</dbReference>
<dbReference type="PANTHER" id="PTHR11532:SF84">
    <property type="entry name" value="CARBOXYPEPTIDASE M"/>
    <property type="match status" value="1"/>
</dbReference>
<dbReference type="Proteomes" id="UP000502823">
    <property type="component" value="Unassembled WGS sequence"/>
</dbReference>
<dbReference type="GO" id="GO:0008270">
    <property type="term" value="F:zinc ion binding"/>
    <property type="evidence" value="ECO:0007669"/>
    <property type="project" value="InterPro"/>
</dbReference>
<organism evidence="11 12">
    <name type="scientific">Coptotermes formosanus</name>
    <name type="common">Formosan subterranean termite</name>
    <dbReference type="NCBI Taxonomy" id="36987"/>
    <lineage>
        <taxon>Eukaryota</taxon>
        <taxon>Metazoa</taxon>
        <taxon>Ecdysozoa</taxon>
        <taxon>Arthropoda</taxon>
        <taxon>Hexapoda</taxon>
        <taxon>Insecta</taxon>
        <taxon>Pterygota</taxon>
        <taxon>Neoptera</taxon>
        <taxon>Polyneoptera</taxon>
        <taxon>Dictyoptera</taxon>
        <taxon>Blattodea</taxon>
        <taxon>Blattoidea</taxon>
        <taxon>Termitoidae</taxon>
        <taxon>Rhinotermitidae</taxon>
        <taxon>Coptotermes</taxon>
    </lineage>
</organism>
<keyword evidence="3" id="KW-0121">Carboxypeptidase</keyword>
<dbReference type="Pfam" id="PF13620">
    <property type="entry name" value="CarboxypepD_reg"/>
    <property type="match status" value="1"/>
</dbReference>
<dbReference type="SMART" id="SM00631">
    <property type="entry name" value="Zn_pept"/>
    <property type="match status" value="1"/>
</dbReference>
<dbReference type="GO" id="GO:0006518">
    <property type="term" value="P:peptide metabolic process"/>
    <property type="evidence" value="ECO:0007669"/>
    <property type="project" value="TreeGrafter"/>
</dbReference>
<keyword evidence="4" id="KW-0645">Protease</keyword>
<dbReference type="FunCoup" id="A0A6L2PIA1">
    <property type="interactions" value="97"/>
</dbReference>
<dbReference type="InterPro" id="IPR050753">
    <property type="entry name" value="Peptidase_M14_domain"/>
</dbReference>